<sequence>MPDRSCSLFLTALLALGLLGAPVAAQVTPPGPSTVAPAPLSAPALAPAESLQDVLTALRGSPGWRGADLTYRAAQLALDSARTRAGLSLTVGADSSLVKVPWSGGEWQGSTTVTVGASLAVLPWSAAREAVRAAERALAAAAVALRSDRASLTVQAVQAYAGARSAAATLALADAQLALNTRLLAIATDQHTQNLITAEALLERQAALQSAQASRDGAARGVALAAAQLTRVLGQPITLPGDPAAFGALPLLAPAGDLSALLARALAARPEIARAEVALADAGAGLSAAELDARVPDLTASVRAGQLGGGQGGAGRVVSGNLNSKSGVLGAQLSVPLKDTSALPNGVALSLSGTFTLLGSPARDALTQARLGVQQAQLGLDTARQAIELEVRTRLSDFQDAQEGLTSLQTSLVRAQTAVNSARARLEAGLGTTWEVMQAELGVVQARNAVDTQLAAVALAALQLAQATADLDPALLGAVPRLPDLAPPTGERP</sequence>
<dbReference type="Gene3D" id="1.20.1600.10">
    <property type="entry name" value="Outer membrane efflux proteins (OEP)"/>
    <property type="match status" value="1"/>
</dbReference>
<evidence type="ECO:0000256" key="1">
    <source>
        <dbReference type="ARBA" id="ARBA00007613"/>
    </source>
</evidence>
<reference evidence="4" key="1">
    <citation type="journal article" date="2019" name="Int. J. Syst. Evol. Microbiol.">
        <title>The Global Catalogue of Microorganisms (GCM) 10K type strain sequencing project: providing services to taxonomists for standard genome sequencing and annotation.</title>
        <authorList>
            <consortium name="The Broad Institute Genomics Platform"/>
            <consortium name="The Broad Institute Genome Sequencing Center for Infectious Disease"/>
            <person name="Wu L."/>
            <person name="Ma J."/>
        </authorList>
    </citation>
    <scope>NUCLEOTIDE SEQUENCE [LARGE SCALE GENOMIC DNA]</scope>
    <source>
        <strain evidence="4">JCM 15443</strain>
    </source>
</reference>
<dbReference type="PANTHER" id="PTHR30203:SF30">
    <property type="entry name" value="OUTER MEMBRANE PROTEIN-RELATED"/>
    <property type="match status" value="1"/>
</dbReference>
<dbReference type="Pfam" id="PF02321">
    <property type="entry name" value="OEP"/>
    <property type="match status" value="1"/>
</dbReference>
<gene>
    <name evidence="3" type="ORF">GCM10010841_04450</name>
</gene>
<feature type="signal peptide" evidence="2">
    <location>
        <begin position="1"/>
        <end position="25"/>
    </location>
</feature>
<dbReference type="InterPro" id="IPR003423">
    <property type="entry name" value="OMP_efflux"/>
</dbReference>
<protein>
    <submittedName>
        <fullName evidence="3">Transporter</fullName>
    </submittedName>
</protein>
<dbReference type="RefSeq" id="WP_188900908.1">
    <property type="nucleotide sequence ID" value="NZ_BMOM01000002.1"/>
</dbReference>
<dbReference type="EMBL" id="BMOM01000002">
    <property type="protein sequence ID" value="GGL99042.1"/>
    <property type="molecule type" value="Genomic_DNA"/>
</dbReference>
<feature type="chain" id="PRO_5045904393" evidence="2">
    <location>
        <begin position="26"/>
        <end position="493"/>
    </location>
</feature>
<organism evidence="3 4">
    <name type="scientific">Deinococcus aerophilus</name>
    <dbReference type="NCBI Taxonomy" id="522488"/>
    <lineage>
        <taxon>Bacteria</taxon>
        <taxon>Thermotogati</taxon>
        <taxon>Deinococcota</taxon>
        <taxon>Deinococci</taxon>
        <taxon>Deinococcales</taxon>
        <taxon>Deinococcaceae</taxon>
        <taxon>Deinococcus</taxon>
    </lineage>
</organism>
<evidence type="ECO:0000313" key="4">
    <source>
        <dbReference type="Proteomes" id="UP000661918"/>
    </source>
</evidence>
<dbReference type="PANTHER" id="PTHR30203">
    <property type="entry name" value="OUTER MEMBRANE CATION EFFLUX PROTEIN"/>
    <property type="match status" value="1"/>
</dbReference>
<comment type="similarity">
    <text evidence="1">Belongs to the outer membrane factor (OMF) (TC 1.B.17) family.</text>
</comment>
<evidence type="ECO:0000313" key="3">
    <source>
        <dbReference type="EMBL" id="GGL99042.1"/>
    </source>
</evidence>
<proteinExistence type="inferred from homology"/>
<comment type="caution">
    <text evidence="3">The sequence shown here is derived from an EMBL/GenBank/DDBJ whole genome shotgun (WGS) entry which is preliminary data.</text>
</comment>
<name>A0ABQ2GK39_9DEIO</name>
<evidence type="ECO:0000256" key="2">
    <source>
        <dbReference type="SAM" id="SignalP"/>
    </source>
</evidence>
<accession>A0ABQ2GK39</accession>
<keyword evidence="4" id="KW-1185">Reference proteome</keyword>
<keyword evidence="2" id="KW-0732">Signal</keyword>
<dbReference type="Proteomes" id="UP000661918">
    <property type="component" value="Unassembled WGS sequence"/>
</dbReference>
<dbReference type="InterPro" id="IPR010131">
    <property type="entry name" value="MdtP/NodT-like"/>
</dbReference>
<dbReference type="SUPFAM" id="SSF56954">
    <property type="entry name" value="Outer membrane efflux proteins (OEP)"/>
    <property type="match status" value="1"/>
</dbReference>